<evidence type="ECO:0000259" key="7">
    <source>
        <dbReference type="Pfam" id="PF05193"/>
    </source>
</evidence>
<feature type="domain" description="Peptidase M16 N-terminal" evidence="6">
    <location>
        <begin position="16"/>
        <end position="135"/>
    </location>
</feature>
<dbReference type="InterPro" id="IPR050626">
    <property type="entry name" value="Peptidase_M16"/>
</dbReference>
<sequence length="429" mass="47953">MLNVPVETFTLKNGLRVAVHEDHSVPLVAVNVWYHVGSGREVKGRTGFAHLFEHIMFQGSKNVGDDQHFAIVQEAGGTANGSTNADRTNYFEMVPSNDLETALWLEADRMGTLLATLTRTKLDNQRDVVKNERRQRYENAPYGMGSMRVGEMLYPPDHPYHWPTIGSMDDLSAASLEDVKSFFAEWYAPDNACLVIAGDVKVAEVKRLVTKYFGDIPRGEARPALPHVAASLASDQRDVMEDQVTLPQIMMAWHSVPLWGRDDAALDVLAGILGQGKASRLYERLVYREQAAQSVSAFQFSREQAGSFHVTIQAREGHTLTEMEKEILEEIARMAKEGPTARELEQAKNGIVADEVRSVETLLGKADRINGYMTFRGRPDLFNEELQRYRDVTIEDVRRVAQTYLTRPRVVLSIVPKGKRELAAAAAAP</sequence>
<dbReference type="InterPro" id="IPR011765">
    <property type="entry name" value="Pept_M16_N"/>
</dbReference>
<evidence type="ECO:0000256" key="3">
    <source>
        <dbReference type="ARBA" id="ARBA00022801"/>
    </source>
</evidence>
<dbReference type="Proteomes" id="UP000319836">
    <property type="component" value="Unassembled WGS sequence"/>
</dbReference>
<evidence type="ECO:0000256" key="2">
    <source>
        <dbReference type="ARBA" id="ARBA00022670"/>
    </source>
</evidence>
<reference evidence="8 9" key="1">
    <citation type="journal article" date="2019" name="Nat. Microbiol.">
        <title>Mediterranean grassland soil C-N compound turnover is dependent on rainfall and depth, and is mediated by genomically divergent microorganisms.</title>
        <authorList>
            <person name="Diamond S."/>
            <person name="Andeer P.F."/>
            <person name="Li Z."/>
            <person name="Crits-Christoph A."/>
            <person name="Burstein D."/>
            <person name="Anantharaman K."/>
            <person name="Lane K.R."/>
            <person name="Thomas B.C."/>
            <person name="Pan C."/>
            <person name="Northen T.R."/>
            <person name="Banfield J.F."/>
        </authorList>
    </citation>
    <scope>NUCLEOTIDE SEQUENCE [LARGE SCALE GENOMIC DNA]</scope>
    <source>
        <strain evidence="8">WS_10</strain>
    </source>
</reference>
<accession>A0A538TZR1</accession>
<dbReference type="Pfam" id="PF05193">
    <property type="entry name" value="Peptidase_M16_C"/>
    <property type="match status" value="1"/>
</dbReference>
<evidence type="ECO:0000313" key="8">
    <source>
        <dbReference type="EMBL" id="TMQ69145.1"/>
    </source>
</evidence>
<comment type="similarity">
    <text evidence="1">Belongs to the peptidase M16 family.</text>
</comment>
<keyword evidence="4" id="KW-0862">Zinc</keyword>
<organism evidence="8 9">
    <name type="scientific">Eiseniibacteriota bacterium</name>
    <dbReference type="NCBI Taxonomy" id="2212470"/>
    <lineage>
        <taxon>Bacteria</taxon>
        <taxon>Candidatus Eiseniibacteriota</taxon>
    </lineage>
</organism>
<dbReference type="InterPro" id="IPR011249">
    <property type="entry name" value="Metalloenz_LuxS/M16"/>
</dbReference>
<proteinExistence type="inferred from homology"/>
<evidence type="ECO:0000256" key="4">
    <source>
        <dbReference type="ARBA" id="ARBA00022833"/>
    </source>
</evidence>
<keyword evidence="2" id="KW-0645">Protease</keyword>
<dbReference type="GO" id="GO:0006508">
    <property type="term" value="P:proteolysis"/>
    <property type="evidence" value="ECO:0007669"/>
    <property type="project" value="UniProtKB-KW"/>
</dbReference>
<evidence type="ECO:0000256" key="1">
    <source>
        <dbReference type="ARBA" id="ARBA00007261"/>
    </source>
</evidence>
<keyword evidence="5" id="KW-0482">Metalloprotease</keyword>
<dbReference type="AlphaFoldDB" id="A0A538TZR1"/>
<dbReference type="InterPro" id="IPR007863">
    <property type="entry name" value="Peptidase_M16_C"/>
</dbReference>
<dbReference type="GO" id="GO:0008237">
    <property type="term" value="F:metallopeptidase activity"/>
    <property type="evidence" value="ECO:0007669"/>
    <property type="project" value="UniProtKB-KW"/>
</dbReference>
<protein>
    <submittedName>
        <fullName evidence="8">Insulinase family protein</fullName>
    </submittedName>
</protein>
<dbReference type="SUPFAM" id="SSF63411">
    <property type="entry name" value="LuxS/MPP-like metallohydrolase"/>
    <property type="match status" value="2"/>
</dbReference>
<dbReference type="Gene3D" id="3.30.830.10">
    <property type="entry name" value="Metalloenzyme, LuxS/M16 peptidase-like"/>
    <property type="match status" value="2"/>
</dbReference>
<gene>
    <name evidence="8" type="ORF">E6K80_12660</name>
</gene>
<dbReference type="GO" id="GO:0046872">
    <property type="term" value="F:metal ion binding"/>
    <property type="evidence" value="ECO:0007669"/>
    <property type="project" value="InterPro"/>
</dbReference>
<evidence type="ECO:0000259" key="6">
    <source>
        <dbReference type="Pfam" id="PF00675"/>
    </source>
</evidence>
<dbReference type="PANTHER" id="PTHR43690">
    <property type="entry name" value="NARDILYSIN"/>
    <property type="match status" value="1"/>
</dbReference>
<evidence type="ECO:0000313" key="9">
    <source>
        <dbReference type="Proteomes" id="UP000319836"/>
    </source>
</evidence>
<name>A0A538TZR1_UNCEI</name>
<dbReference type="Pfam" id="PF00675">
    <property type="entry name" value="Peptidase_M16"/>
    <property type="match status" value="1"/>
</dbReference>
<dbReference type="EMBL" id="VBPA01000335">
    <property type="protein sequence ID" value="TMQ69145.1"/>
    <property type="molecule type" value="Genomic_DNA"/>
</dbReference>
<dbReference type="PANTHER" id="PTHR43690:SF35">
    <property type="entry name" value="NON-CATALYTIC MEMBER OF PEPTIDASE SUBFAMILY M16B-RELATED"/>
    <property type="match status" value="1"/>
</dbReference>
<comment type="caution">
    <text evidence="8">The sequence shown here is derived from an EMBL/GenBank/DDBJ whole genome shotgun (WGS) entry which is preliminary data.</text>
</comment>
<feature type="domain" description="Peptidase M16 C-terminal" evidence="7">
    <location>
        <begin position="175"/>
        <end position="350"/>
    </location>
</feature>
<evidence type="ECO:0000256" key="5">
    <source>
        <dbReference type="ARBA" id="ARBA00023049"/>
    </source>
</evidence>
<keyword evidence="3" id="KW-0378">Hydrolase</keyword>